<feature type="region of interest" description="Disordered" evidence="1">
    <location>
        <begin position="76"/>
        <end position="116"/>
    </location>
</feature>
<evidence type="ECO:0000313" key="3">
    <source>
        <dbReference type="Proteomes" id="UP000192758"/>
    </source>
</evidence>
<proteinExistence type="predicted"/>
<dbReference type="EMBL" id="MNPJ01000022">
    <property type="protein sequence ID" value="OQS54178.1"/>
    <property type="molecule type" value="Genomic_DNA"/>
</dbReference>
<dbReference type="AlphaFoldDB" id="A0A1W0E4M5"/>
<evidence type="ECO:0000256" key="1">
    <source>
        <dbReference type="SAM" id="MobiDB-lite"/>
    </source>
</evidence>
<keyword evidence="3" id="KW-1185">Reference proteome</keyword>
<accession>A0A1W0E4M5</accession>
<evidence type="ECO:0000313" key="2">
    <source>
        <dbReference type="EMBL" id="OQS54178.1"/>
    </source>
</evidence>
<dbReference type="Proteomes" id="UP000192758">
    <property type="component" value="Unassembled WGS sequence"/>
</dbReference>
<gene>
    <name evidence="2" type="ORF">EHP00_1459</name>
</gene>
<organism evidence="2 3">
    <name type="scientific">Ecytonucleospora hepatopenaei</name>
    <dbReference type="NCBI Taxonomy" id="646526"/>
    <lineage>
        <taxon>Eukaryota</taxon>
        <taxon>Fungi</taxon>
        <taxon>Fungi incertae sedis</taxon>
        <taxon>Microsporidia</taxon>
        <taxon>Enterocytozoonidae</taxon>
        <taxon>Ecytonucleospora</taxon>
    </lineage>
</organism>
<reference evidence="2 3" key="1">
    <citation type="journal article" date="2017" name="Environ. Microbiol.">
        <title>Decay of the glycolytic pathway and adaptation to intranuclear parasitism within Enterocytozoonidae microsporidia.</title>
        <authorList>
            <person name="Wiredu Boakye D."/>
            <person name="Jaroenlak P."/>
            <person name="Prachumwat A."/>
            <person name="Williams T.A."/>
            <person name="Bateman K.S."/>
            <person name="Itsathitphaisarn O."/>
            <person name="Sritunyalucksana K."/>
            <person name="Paszkiewicz K.H."/>
            <person name="Moore K.A."/>
            <person name="Stentiford G.D."/>
            <person name="Williams B.A."/>
        </authorList>
    </citation>
    <scope>NUCLEOTIDE SEQUENCE [LARGE SCALE GENOMIC DNA]</scope>
    <source>
        <strain evidence="2 3">TH1</strain>
    </source>
</reference>
<comment type="caution">
    <text evidence="2">The sequence shown here is derived from an EMBL/GenBank/DDBJ whole genome shotgun (WGS) entry which is preliminary data.</text>
</comment>
<name>A0A1W0E4M5_9MICR</name>
<protein>
    <submittedName>
        <fullName evidence="2">Uncharacterized protein</fullName>
    </submittedName>
</protein>
<sequence>MFLNYYIFVFCASNNHENPEESSNNLDQNCSQTTSWTFHNSKKEFIEEASDQVDGLTSFRQKRRKQIDEQVKKIQEAYEKQQEQSQSQSKKEVDSNPKSFSPSDLKNKKDRKNKND</sequence>
<dbReference type="VEuPathDB" id="MicrosporidiaDB:EHP00_1459"/>